<proteinExistence type="predicted"/>
<dbReference type="RefSeq" id="WP_141544343.1">
    <property type="nucleotide sequence ID" value="NZ_JBIAKZ010000007.1"/>
</dbReference>
<evidence type="ECO:0000313" key="1">
    <source>
        <dbReference type="EMBL" id="PFG56934.1"/>
    </source>
</evidence>
<dbReference type="AlphaFoldDB" id="A0A2A9FZT2"/>
<reference evidence="1 2" key="1">
    <citation type="submission" date="2017-10" db="EMBL/GenBank/DDBJ databases">
        <title>Sequencing the genomes of 1000 actinobacteria strains.</title>
        <authorList>
            <person name="Klenk H.-P."/>
        </authorList>
    </citation>
    <scope>NUCLEOTIDE SEQUENCE [LARGE SCALE GENOMIC DNA]</scope>
    <source>
        <strain evidence="1 2">DSM 46092</strain>
    </source>
</reference>
<organism evidence="1 2">
    <name type="scientific">Amycolatopsis sulphurea</name>
    <dbReference type="NCBI Taxonomy" id="76022"/>
    <lineage>
        <taxon>Bacteria</taxon>
        <taxon>Bacillati</taxon>
        <taxon>Actinomycetota</taxon>
        <taxon>Actinomycetes</taxon>
        <taxon>Pseudonocardiales</taxon>
        <taxon>Pseudonocardiaceae</taxon>
        <taxon>Amycolatopsis</taxon>
    </lineage>
</organism>
<name>A0A2A9FZT2_9PSEU</name>
<comment type="caution">
    <text evidence="1">The sequence shown here is derived from an EMBL/GenBank/DDBJ whole genome shotgun (WGS) entry which is preliminary data.</text>
</comment>
<keyword evidence="2" id="KW-1185">Reference proteome</keyword>
<dbReference type="Proteomes" id="UP000243542">
    <property type="component" value="Unassembled WGS sequence"/>
</dbReference>
<protein>
    <submittedName>
        <fullName evidence="1">Uncharacterized protein</fullName>
    </submittedName>
</protein>
<sequence length="84" mass="9355">MDVVRSAVMYWRKAVAKSDREAERHLSRAERARLVSLREHAVAVLDAAESLRDKHGARRAADLISAAAFDYGTAVVHALRRSGR</sequence>
<gene>
    <name evidence="1" type="ORF">ATK36_0470</name>
</gene>
<accession>A0A2A9FZT2</accession>
<evidence type="ECO:0000313" key="2">
    <source>
        <dbReference type="Proteomes" id="UP000243542"/>
    </source>
</evidence>
<dbReference type="EMBL" id="PDJK01000001">
    <property type="protein sequence ID" value="PFG56934.1"/>
    <property type="molecule type" value="Genomic_DNA"/>
</dbReference>